<keyword evidence="2" id="KW-0479">Metal-binding</keyword>
<evidence type="ECO:0000259" key="4">
    <source>
        <dbReference type="Pfam" id="PF19288"/>
    </source>
</evidence>
<reference evidence="5" key="1">
    <citation type="submission" date="2018-05" db="EMBL/GenBank/DDBJ databases">
        <authorList>
            <person name="Lanie J.A."/>
            <person name="Ng W.-L."/>
            <person name="Kazmierczak K.M."/>
            <person name="Andrzejewski T.M."/>
            <person name="Davidsen T.M."/>
            <person name="Wayne K.J."/>
            <person name="Tettelin H."/>
            <person name="Glass J.I."/>
            <person name="Rusch D."/>
            <person name="Podicherti R."/>
            <person name="Tsui H.-C.T."/>
            <person name="Winkler M.E."/>
        </authorList>
    </citation>
    <scope>NUCLEOTIDE SEQUENCE</scope>
</reference>
<accession>A0A381TT59</accession>
<evidence type="ECO:0000256" key="1">
    <source>
        <dbReference type="ARBA" id="ARBA00001966"/>
    </source>
</evidence>
<evidence type="ECO:0000256" key="2">
    <source>
        <dbReference type="ARBA" id="ARBA00022485"/>
    </source>
</evidence>
<evidence type="ECO:0000313" key="5">
    <source>
        <dbReference type="EMBL" id="SVA18671.1"/>
    </source>
</evidence>
<dbReference type="SUPFAM" id="SSF102114">
    <property type="entry name" value="Radical SAM enzymes"/>
    <property type="match status" value="1"/>
</dbReference>
<keyword evidence="2" id="KW-0408">Iron</keyword>
<dbReference type="PANTHER" id="PTHR43076">
    <property type="entry name" value="FO SYNTHASE (COFH)"/>
    <property type="match status" value="1"/>
</dbReference>
<proteinExistence type="predicted"/>
<dbReference type="GO" id="GO:0051539">
    <property type="term" value="F:4 iron, 4 sulfur cluster binding"/>
    <property type="evidence" value="ECO:0007669"/>
    <property type="project" value="UniProtKB-KW"/>
</dbReference>
<organism evidence="5">
    <name type="scientific">marine metagenome</name>
    <dbReference type="NCBI Taxonomy" id="408172"/>
    <lineage>
        <taxon>unclassified sequences</taxon>
        <taxon>metagenomes</taxon>
        <taxon>ecological metagenomes</taxon>
    </lineage>
</organism>
<dbReference type="EMBL" id="UINC01005043">
    <property type="protein sequence ID" value="SVA18671.1"/>
    <property type="molecule type" value="Genomic_DNA"/>
</dbReference>
<dbReference type="InterPro" id="IPR045567">
    <property type="entry name" value="CofH/MnqC-like_C"/>
</dbReference>
<sequence length="114" mass="12393">MGALVPQILAVLIHAVSRIVLNPFIKNIQTSWVKMGPSGVKASLDAGANDLGGTLMNESITRAAGTRHGQEMLPETMEQLIVQSGRKPRQRDTVYRNADPLQKSKSFGNKLLVN</sequence>
<gene>
    <name evidence="5" type="ORF">METZ01_LOCUS71525</name>
</gene>
<keyword evidence="2" id="KW-0004">4Fe-4S</keyword>
<comment type="cofactor">
    <cofactor evidence="1">
        <name>[4Fe-4S] cluster</name>
        <dbReference type="ChEBI" id="CHEBI:49883"/>
    </cofactor>
</comment>
<dbReference type="InterPro" id="IPR034405">
    <property type="entry name" value="F420"/>
</dbReference>
<protein>
    <recommendedName>
        <fullName evidence="4">CofH/MqnC-like C-terminal domain-containing protein</fullName>
    </recommendedName>
</protein>
<dbReference type="PANTHER" id="PTHR43076:SF1">
    <property type="entry name" value="LIPOYL SYNTHASE 2"/>
    <property type="match status" value="1"/>
</dbReference>
<feature type="domain" description="CofH/MqnC-like C-terminal" evidence="4">
    <location>
        <begin position="13"/>
        <end position="98"/>
    </location>
</feature>
<dbReference type="Pfam" id="PF19288">
    <property type="entry name" value="CofH_C"/>
    <property type="match status" value="1"/>
</dbReference>
<dbReference type="InterPro" id="IPR058240">
    <property type="entry name" value="rSAM_sf"/>
</dbReference>
<name>A0A381TT59_9ZZZZ</name>
<keyword evidence="2" id="KW-0411">Iron-sulfur</keyword>
<evidence type="ECO:0000256" key="3">
    <source>
        <dbReference type="SAM" id="MobiDB-lite"/>
    </source>
</evidence>
<feature type="region of interest" description="Disordered" evidence="3">
    <location>
        <begin position="83"/>
        <end position="114"/>
    </location>
</feature>
<dbReference type="GO" id="GO:0044689">
    <property type="term" value="F:7,8-didemethyl-8-hydroxy-5-deazariboflavin synthase activity"/>
    <property type="evidence" value="ECO:0007669"/>
    <property type="project" value="TreeGrafter"/>
</dbReference>
<dbReference type="AlphaFoldDB" id="A0A381TT59"/>